<keyword evidence="1" id="KW-1133">Transmembrane helix</keyword>
<evidence type="ECO:0000313" key="3">
    <source>
        <dbReference type="Proteomes" id="UP001172728"/>
    </source>
</evidence>
<dbReference type="RefSeq" id="WP_301131562.1">
    <property type="nucleotide sequence ID" value="NZ_JAUHPW010000003.1"/>
</dbReference>
<feature type="transmembrane region" description="Helical" evidence="1">
    <location>
        <begin position="26"/>
        <end position="51"/>
    </location>
</feature>
<dbReference type="Proteomes" id="UP001172728">
    <property type="component" value="Unassembled WGS sequence"/>
</dbReference>
<feature type="transmembrane region" description="Helical" evidence="1">
    <location>
        <begin position="107"/>
        <end position="127"/>
    </location>
</feature>
<name>A0ABT8G7H5_9MICO</name>
<dbReference type="Pfam" id="PF05656">
    <property type="entry name" value="DUF805"/>
    <property type="match status" value="1"/>
</dbReference>
<sequence length="150" mass="16353">MGFGEAVATCFRRYATFRGRAGRREFWWFQLFASLAWIATVVLASVLWLAAFEGAARPTEDPAINPDSVAWGPLTAALGVLLLYTLVITVPVLAVTSRRLHDVGMSTWWLVLTVLGLSIVLFAIALVEGQRGANRFGPDPRIVRSVPAPA</sequence>
<reference evidence="2" key="1">
    <citation type="submission" date="2023-06" db="EMBL/GenBank/DDBJ databases">
        <title>Sysu t00192.</title>
        <authorList>
            <person name="Gao L."/>
            <person name="Fang B.-Z."/>
            <person name="Li W.-J."/>
        </authorList>
    </citation>
    <scope>NUCLEOTIDE SEQUENCE</scope>
    <source>
        <strain evidence="2">SYSU T00192</strain>
    </source>
</reference>
<evidence type="ECO:0000313" key="2">
    <source>
        <dbReference type="EMBL" id="MDN4475108.1"/>
    </source>
</evidence>
<keyword evidence="3" id="KW-1185">Reference proteome</keyword>
<dbReference type="InterPro" id="IPR008523">
    <property type="entry name" value="DUF805"/>
</dbReference>
<gene>
    <name evidence="2" type="ORF">QQX09_04455</name>
</gene>
<dbReference type="PANTHER" id="PTHR34980">
    <property type="entry name" value="INNER MEMBRANE PROTEIN-RELATED-RELATED"/>
    <property type="match status" value="1"/>
</dbReference>
<evidence type="ECO:0000256" key="1">
    <source>
        <dbReference type="SAM" id="Phobius"/>
    </source>
</evidence>
<organism evidence="2 3">
    <name type="scientific">Demequina litoralis</name>
    <dbReference type="NCBI Taxonomy" id="3051660"/>
    <lineage>
        <taxon>Bacteria</taxon>
        <taxon>Bacillati</taxon>
        <taxon>Actinomycetota</taxon>
        <taxon>Actinomycetes</taxon>
        <taxon>Micrococcales</taxon>
        <taxon>Demequinaceae</taxon>
        <taxon>Demequina</taxon>
    </lineage>
</organism>
<keyword evidence="1" id="KW-0472">Membrane</keyword>
<accession>A0ABT8G7H5</accession>
<proteinExistence type="predicted"/>
<dbReference type="PANTHER" id="PTHR34980:SF2">
    <property type="entry name" value="INNER MEMBRANE PROTEIN YHAH-RELATED"/>
    <property type="match status" value="1"/>
</dbReference>
<protein>
    <submittedName>
        <fullName evidence="2">DUF805 domain-containing protein</fullName>
    </submittedName>
</protein>
<comment type="caution">
    <text evidence="2">The sequence shown here is derived from an EMBL/GenBank/DDBJ whole genome shotgun (WGS) entry which is preliminary data.</text>
</comment>
<dbReference type="EMBL" id="JAUHPW010000003">
    <property type="protein sequence ID" value="MDN4475108.1"/>
    <property type="molecule type" value="Genomic_DNA"/>
</dbReference>
<keyword evidence="1" id="KW-0812">Transmembrane</keyword>
<feature type="transmembrane region" description="Helical" evidence="1">
    <location>
        <begin position="71"/>
        <end position="95"/>
    </location>
</feature>